<dbReference type="Proteomes" id="UP001328107">
    <property type="component" value="Unassembled WGS sequence"/>
</dbReference>
<keyword evidence="3" id="KW-0456">Lyase</keyword>
<dbReference type="PANTHER" id="PTHR11941:SF54">
    <property type="entry name" value="ENOYL-COA HYDRATASE, MITOCHONDRIAL"/>
    <property type="match status" value="1"/>
</dbReference>
<evidence type="ECO:0000256" key="3">
    <source>
        <dbReference type="ARBA" id="ARBA00023239"/>
    </source>
</evidence>
<dbReference type="PANTHER" id="PTHR11941">
    <property type="entry name" value="ENOYL-COA HYDRATASE-RELATED"/>
    <property type="match status" value="1"/>
</dbReference>
<evidence type="ECO:0000313" key="5">
    <source>
        <dbReference type="Proteomes" id="UP001328107"/>
    </source>
</evidence>
<dbReference type="CDD" id="cd06558">
    <property type="entry name" value="crotonase-like"/>
    <property type="match status" value="1"/>
</dbReference>
<dbReference type="AlphaFoldDB" id="A0AAN5D6G1"/>
<comment type="caution">
    <text evidence="4">The sequence shown here is derived from an EMBL/GenBank/DDBJ whole genome shotgun (WGS) entry which is preliminary data.</text>
</comment>
<dbReference type="Gene3D" id="3.90.226.10">
    <property type="entry name" value="2-enoyl-CoA Hydratase, Chain A, domain 1"/>
    <property type="match status" value="1"/>
</dbReference>
<feature type="non-terminal residue" evidence="4">
    <location>
        <position position="1"/>
    </location>
</feature>
<dbReference type="InterPro" id="IPR029045">
    <property type="entry name" value="ClpP/crotonase-like_dom_sf"/>
</dbReference>
<comment type="similarity">
    <text evidence="1">Belongs to the enoyl-CoA hydratase/isomerase family.</text>
</comment>
<proteinExistence type="inferred from homology"/>
<evidence type="ECO:0000313" key="4">
    <source>
        <dbReference type="EMBL" id="GMR57304.1"/>
    </source>
</evidence>
<dbReference type="InterPro" id="IPR001753">
    <property type="entry name" value="Enoyl-CoA_hydra/iso"/>
</dbReference>
<dbReference type="Gene3D" id="1.10.12.10">
    <property type="entry name" value="Lyase 2-enoyl-coa Hydratase, Chain A, domain 2"/>
    <property type="match status" value="1"/>
</dbReference>
<dbReference type="GO" id="GO:0006635">
    <property type="term" value="P:fatty acid beta-oxidation"/>
    <property type="evidence" value="ECO:0007669"/>
    <property type="project" value="TreeGrafter"/>
</dbReference>
<accession>A0AAN5D6G1</accession>
<sequence length="256" mass="27111">NRIISARPFATARAGSSTAWKGISVEVVGQKSNVAIVSITDPAAGDVPLELCEAVAAHEVDASIRSTVVLLTSGFALLPQRDYGSFNKIADCAKPTIALVDGEIGGVATELAMSCDIIYASDRSSFALDQILLGSIPGSGGTQRLPRAIGKSRAMEMVLSGDPLPAVEAKQAGLVSKVIPHSRLLKVAIRRGEIAAEKSSLIQPMAKEAVAAAYETTLREGLYLESKLFEATFATRDRREGMAAHFESRKPEWSGE</sequence>
<dbReference type="Pfam" id="PF00378">
    <property type="entry name" value="ECH_1"/>
    <property type="match status" value="1"/>
</dbReference>
<dbReference type="InterPro" id="IPR014748">
    <property type="entry name" value="Enoyl-CoA_hydra_C"/>
</dbReference>
<organism evidence="4 5">
    <name type="scientific">Pristionchus mayeri</name>
    <dbReference type="NCBI Taxonomy" id="1317129"/>
    <lineage>
        <taxon>Eukaryota</taxon>
        <taxon>Metazoa</taxon>
        <taxon>Ecdysozoa</taxon>
        <taxon>Nematoda</taxon>
        <taxon>Chromadorea</taxon>
        <taxon>Rhabditida</taxon>
        <taxon>Rhabditina</taxon>
        <taxon>Diplogasteromorpha</taxon>
        <taxon>Diplogasteroidea</taxon>
        <taxon>Neodiplogasteridae</taxon>
        <taxon>Pristionchus</taxon>
    </lineage>
</organism>
<dbReference type="GO" id="GO:0004300">
    <property type="term" value="F:enoyl-CoA hydratase activity"/>
    <property type="evidence" value="ECO:0007669"/>
    <property type="project" value="UniProtKB-EC"/>
</dbReference>
<dbReference type="EC" id="4.2.1.17" evidence="2"/>
<dbReference type="GO" id="GO:0005739">
    <property type="term" value="C:mitochondrion"/>
    <property type="evidence" value="ECO:0007669"/>
    <property type="project" value="TreeGrafter"/>
</dbReference>
<dbReference type="SUPFAM" id="SSF52096">
    <property type="entry name" value="ClpP/crotonase"/>
    <property type="match status" value="1"/>
</dbReference>
<evidence type="ECO:0000256" key="2">
    <source>
        <dbReference type="ARBA" id="ARBA00012076"/>
    </source>
</evidence>
<dbReference type="EMBL" id="BTRK01000006">
    <property type="protein sequence ID" value="GMR57304.1"/>
    <property type="molecule type" value="Genomic_DNA"/>
</dbReference>
<name>A0AAN5D6G1_9BILA</name>
<keyword evidence="5" id="KW-1185">Reference proteome</keyword>
<evidence type="ECO:0000256" key="1">
    <source>
        <dbReference type="ARBA" id="ARBA00005254"/>
    </source>
</evidence>
<gene>
    <name evidence="4" type="ORF">PMAYCL1PPCAC_27499</name>
</gene>
<reference evidence="5" key="1">
    <citation type="submission" date="2022-10" db="EMBL/GenBank/DDBJ databases">
        <title>Genome assembly of Pristionchus species.</title>
        <authorList>
            <person name="Yoshida K."/>
            <person name="Sommer R.J."/>
        </authorList>
    </citation>
    <scope>NUCLEOTIDE SEQUENCE [LARGE SCALE GENOMIC DNA]</scope>
    <source>
        <strain evidence="5">RS5460</strain>
    </source>
</reference>
<dbReference type="FunFam" id="1.10.12.10:FF:000001">
    <property type="entry name" value="Probable enoyl-CoA hydratase, mitochondrial"/>
    <property type="match status" value="1"/>
</dbReference>
<protein>
    <recommendedName>
        <fullName evidence="2">enoyl-CoA hydratase</fullName>
        <ecNumber evidence="2">4.2.1.17</ecNumber>
    </recommendedName>
</protein>